<feature type="region of interest" description="Disordered" evidence="1">
    <location>
        <begin position="1"/>
        <end position="53"/>
    </location>
</feature>
<sequence>MRASVTGSRNRGMERYMASSSRNPQLSTEAGGNGRSNQIPNVKTYGESNNEFRNQVRRQEVNIRGRNMKVSGEDVPNPKRFEPLNKNNIEGNKMELEKVIIMENSENEERRTKKMQSMEIQPSMETVGLAEEFSVGEALIGDGVDE</sequence>
<reference evidence="2" key="2">
    <citation type="submission" date="2023-06" db="EMBL/GenBank/DDBJ databases">
        <authorList>
            <person name="Swenson N.G."/>
            <person name="Wegrzyn J.L."/>
            <person name="Mcevoy S.L."/>
        </authorList>
    </citation>
    <scope>NUCLEOTIDE SEQUENCE</scope>
    <source>
        <strain evidence="2">NS2018</strain>
        <tissue evidence="2">Leaf</tissue>
    </source>
</reference>
<feature type="compositionally biased region" description="Polar residues" evidence="1">
    <location>
        <begin position="18"/>
        <end position="53"/>
    </location>
</feature>
<dbReference type="EMBL" id="JAUESC010000004">
    <property type="protein sequence ID" value="KAK0595420.1"/>
    <property type="molecule type" value="Genomic_DNA"/>
</dbReference>
<evidence type="ECO:0000313" key="3">
    <source>
        <dbReference type="Proteomes" id="UP001168877"/>
    </source>
</evidence>
<gene>
    <name evidence="2" type="ORF">LWI29_006428</name>
</gene>
<evidence type="ECO:0000256" key="1">
    <source>
        <dbReference type="SAM" id="MobiDB-lite"/>
    </source>
</evidence>
<accession>A0AA39VWZ1</accession>
<dbReference type="Proteomes" id="UP001168877">
    <property type="component" value="Unassembled WGS sequence"/>
</dbReference>
<protein>
    <submittedName>
        <fullName evidence="2">Uncharacterized protein</fullName>
    </submittedName>
</protein>
<reference evidence="2" key="1">
    <citation type="journal article" date="2022" name="Plant J.">
        <title>Strategies of tolerance reflected in two North American maple genomes.</title>
        <authorList>
            <person name="McEvoy S.L."/>
            <person name="Sezen U.U."/>
            <person name="Trouern-Trend A."/>
            <person name="McMahon S.M."/>
            <person name="Schaberg P.G."/>
            <person name="Yang J."/>
            <person name="Wegrzyn J.L."/>
            <person name="Swenson N.G."/>
        </authorList>
    </citation>
    <scope>NUCLEOTIDE SEQUENCE</scope>
    <source>
        <strain evidence="2">NS2018</strain>
    </source>
</reference>
<name>A0AA39VWZ1_ACESA</name>
<evidence type="ECO:0000313" key="2">
    <source>
        <dbReference type="EMBL" id="KAK0595420.1"/>
    </source>
</evidence>
<feature type="region of interest" description="Disordered" evidence="1">
    <location>
        <begin position="65"/>
        <end position="87"/>
    </location>
</feature>
<keyword evidence="3" id="KW-1185">Reference proteome</keyword>
<dbReference type="AlphaFoldDB" id="A0AA39VWZ1"/>
<organism evidence="2 3">
    <name type="scientific">Acer saccharum</name>
    <name type="common">Sugar maple</name>
    <dbReference type="NCBI Taxonomy" id="4024"/>
    <lineage>
        <taxon>Eukaryota</taxon>
        <taxon>Viridiplantae</taxon>
        <taxon>Streptophyta</taxon>
        <taxon>Embryophyta</taxon>
        <taxon>Tracheophyta</taxon>
        <taxon>Spermatophyta</taxon>
        <taxon>Magnoliopsida</taxon>
        <taxon>eudicotyledons</taxon>
        <taxon>Gunneridae</taxon>
        <taxon>Pentapetalae</taxon>
        <taxon>rosids</taxon>
        <taxon>malvids</taxon>
        <taxon>Sapindales</taxon>
        <taxon>Sapindaceae</taxon>
        <taxon>Hippocastanoideae</taxon>
        <taxon>Acereae</taxon>
        <taxon>Acer</taxon>
    </lineage>
</organism>
<comment type="caution">
    <text evidence="2">The sequence shown here is derived from an EMBL/GenBank/DDBJ whole genome shotgun (WGS) entry which is preliminary data.</text>
</comment>
<proteinExistence type="predicted"/>